<evidence type="ECO:0000313" key="3">
    <source>
        <dbReference type="Proteomes" id="UP001497623"/>
    </source>
</evidence>
<feature type="non-terminal residue" evidence="2">
    <location>
        <position position="1"/>
    </location>
</feature>
<keyword evidence="1" id="KW-1133">Transmembrane helix</keyword>
<protein>
    <submittedName>
        <fullName evidence="2">Uncharacterized protein</fullName>
    </submittedName>
</protein>
<dbReference type="AlphaFoldDB" id="A0AAV2QZW1"/>
<keyword evidence="1" id="KW-0472">Membrane</keyword>
<sequence length="103" mass="11606">PWVSKDSTISSSLRLRLVLLLSNMVEFSFTSLNSYSCVAFLVSVVSVSVALDSILFFSEFLASMTLLGSTCRLRPITSFRLQESYVTQWQSSRYSIVSRYKVA</sequence>
<dbReference type="Proteomes" id="UP001497623">
    <property type="component" value="Unassembled WGS sequence"/>
</dbReference>
<comment type="caution">
    <text evidence="2">The sequence shown here is derived from an EMBL/GenBank/DDBJ whole genome shotgun (WGS) entry which is preliminary data.</text>
</comment>
<evidence type="ECO:0000313" key="2">
    <source>
        <dbReference type="EMBL" id="CAL4103098.1"/>
    </source>
</evidence>
<reference evidence="2 3" key="1">
    <citation type="submission" date="2024-05" db="EMBL/GenBank/DDBJ databases">
        <authorList>
            <person name="Wallberg A."/>
        </authorList>
    </citation>
    <scope>NUCLEOTIDE SEQUENCE [LARGE SCALE GENOMIC DNA]</scope>
</reference>
<keyword evidence="3" id="KW-1185">Reference proteome</keyword>
<feature type="transmembrane region" description="Helical" evidence="1">
    <location>
        <begin position="32"/>
        <end position="57"/>
    </location>
</feature>
<keyword evidence="1" id="KW-0812">Transmembrane</keyword>
<proteinExistence type="predicted"/>
<dbReference type="EMBL" id="CAXKWB010012034">
    <property type="protein sequence ID" value="CAL4103098.1"/>
    <property type="molecule type" value="Genomic_DNA"/>
</dbReference>
<accession>A0AAV2QZW1</accession>
<name>A0AAV2QZW1_MEGNR</name>
<organism evidence="2 3">
    <name type="scientific">Meganyctiphanes norvegica</name>
    <name type="common">Northern krill</name>
    <name type="synonym">Thysanopoda norvegica</name>
    <dbReference type="NCBI Taxonomy" id="48144"/>
    <lineage>
        <taxon>Eukaryota</taxon>
        <taxon>Metazoa</taxon>
        <taxon>Ecdysozoa</taxon>
        <taxon>Arthropoda</taxon>
        <taxon>Crustacea</taxon>
        <taxon>Multicrustacea</taxon>
        <taxon>Malacostraca</taxon>
        <taxon>Eumalacostraca</taxon>
        <taxon>Eucarida</taxon>
        <taxon>Euphausiacea</taxon>
        <taxon>Euphausiidae</taxon>
        <taxon>Meganyctiphanes</taxon>
    </lineage>
</organism>
<gene>
    <name evidence="2" type="ORF">MNOR_LOCUS17473</name>
</gene>
<evidence type="ECO:0000256" key="1">
    <source>
        <dbReference type="SAM" id="Phobius"/>
    </source>
</evidence>